<reference evidence="5 6" key="1">
    <citation type="journal article" date="2023" name="Plants (Basel)">
        <title>Bridging the Gap: Combining Genomics and Transcriptomics Approaches to Understand Stylosanthes scabra, an Orphan Legume from the Brazilian Caatinga.</title>
        <authorList>
            <person name="Ferreira-Neto J.R.C."/>
            <person name="da Silva M.D."/>
            <person name="Binneck E."/>
            <person name="de Melo N.F."/>
            <person name="da Silva R.H."/>
            <person name="de Melo A.L.T.M."/>
            <person name="Pandolfi V."/>
            <person name="Bustamante F.O."/>
            <person name="Brasileiro-Vidal A.C."/>
            <person name="Benko-Iseppon A.M."/>
        </authorList>
    </citation>
    <scope>NUCLEOTIDE SEQUENCE [LARGE SCALE GENOMIC DNA]</scope>
    <source>
        <tissue evidence="5">Leaves</tissue>
    </source>
</reference>
<evidence type="ECO:0000313" key="6">
    <source>
        <dbReference type="Proteomes" id="UP001341840"/>
    </source>
</evidence>
<comment type="function">
    <text evidence="4">Dirigent proteins impart stereoselectivity on the phenoxy radical-coupling reaction, yielding optically active lignans from two molecules of coniferyl alcohol in the biosynthesis of lignans, flavonolignans, and alkaloids and thus plays a central role in plant secondary metabolism.</text>
</comment>
<evidence type="ECO:0000256" key="1">
    <source>
        <dbReference type="ARBA" id="ARBA00010746"/>
    </source>
</evidence>
<evidence type="ECO:0000256" key="4">
    <source>
        <dbReference type="RuleBase" id="RU363099"/>
    </source>
</evidence>
<dbReference type="InterPro" id="IPR004265">
    <property type="entry name" value="Dirigent"/>
</dbReference>
<dbReference type="InterPro" id="IPR044859">
    <property type="entry name" value="Allene_oxi_cyc_Dirigent"/>
</dbReference>
<keyword evidence="4" id="KW-0732">Signal</keyword>
<evidence type="ECO:0000256" key="3">
    <source>
        <dbReference type="ARBA" id="ARBA00022525"/>
    </source>
</evidence>
<keyword evidence="3 4" id="KW-0964">Secreted</keyword>
<evidence type="ECO:0000256" key="2">
    <source>
        <dbReference type="ARBA" id="ARBA00011738"/>
    </source>
</evidence>
<comment type="subunit">
    <text evidence="2 4">Homodimer.</text>
</comment>
<evidence type="ECO:0000313" key="5">
    <source>
        <dbReference type="EMBL" id="MED6130454.1"/>
    </source>
</evidence>
<name>A0ABU6S2Q0_9FABA</name>
<gene>
    <name evidence="5" type="ORF">PIB30_000954</name>
</gene>
<dbReference type="PANTHER" id="PTHR21495">
    <property type="entry name" value="NUCLEOPORIN-RELATED"/>
    <property type="match status" value="1"/>
</dbReference>
<accession>A0ABU6S2Q0</accession>
<dbReference type="Pfam" id="PF03018">
    <property type="entry name" value="Dirigent"/>
    <property type="match status" value="1"/>
</dbReference>
<keyword evidence="4" id="KW-0052">Apoplast</keyword>
<dbReference type="Gene3D" id="2.40.480.10">
    <property type="entry name" value="Allene oxide cyclase-like"/>
    <property type="match status" value="1"/>
</dbReference>
<organism evidence="5 6">
    <name type="scientific">Stylosanthes scabra</name>
    <dbReference type="NCBI Taxonomy" id="79078"/>
    <lineage>
        <taxon>Eukaryota</taxon>
        <taxon>Viridiplantae</taxon>
        <taxon>Streptophyta</taxon>
        <taxon>Embryophyta</taxon>
        <taxon>Tracheophyta</taxon>
        <taxon>Spermatophyta</taxon>
        <taxon>Magnoliopsida</taxon>
        <taxon>eudicotyledons</taxon>
        <taxon>Gunneridae</taxon>
        <taxon>Pentapetalae</taxon>
        <taxon>rosids</taxon>
        <taxon>fabids</taxon>
        <taxon>Fabales</taxon>
        <taxon>Fabaceae</taxon>
        <taxon>Papilionoideae</taxon>
        <taxon>50 kb inversion clade</taxon>
        <taxon>dalbergioids sensu lato</taxon>
        <taxon>Dalbergieae</taxon>
        <taxon>Pterocarpus clade</taxon>
        <taxon>Stylosanthes</taxon>
    </lineage>
</organism>
<comment type="caution">
    <text evidence="5">The sequence shown here is derived from an EMBL/GenBank/DDBJ whole genome shotgun (WGS) entry which is preliminary data.</text>
</comment>
<protein>
    <recommendedName>
        <fullName evidence="4">Dirigent protein</fullName>
    </recommendedName>
</protein>
<sequence>MTTSIFFLLFTVFELFSSTIITAKHPPSQRTIPPTSLGLHQEKLTHLHFYFHDVISGPRPTAVNVAQAPMTDKSPTKFGAVVMADEPLTLGPEPESKLVGKAQGMYASASQNDFGLMMVMNFEFLEGKYNGSTMSLLGRNAAISAVREMPIVGGSGLFRFSRGYALAKTYSFNVTTLNAIVEYNVYVFHY</sequence>
<comment type="similarity">
    <text evidence="1 4">Belongs to the plant dirigent protein family.</text>
</comment>
<proteinExistence type="inferred from homology"/>
<feature type="chain" id="PRO_5044979346" description="Dirigent protein" evidence="4">
    <location>
        <begin position="24"/>
        <end position="190"/>
    </location>
</feature>
<keyword evidence="6" id="KW-1185">Reference proteome</keyword>
<comment type="subcellular location">
    <subcellularLocation>
        <location evidence="4">Secreted</location>
        <location evidence="4">Extracellular space</location>
        <location evidence="4">Apoplast</location>
    </subcellularLocation>
</comment>
<dbReference type="Proteomes" id="UP001341840">
    <property type="component" value="Unassembled WGS sequence"/>
</dbReference>
<dbReference type="EMBL" id="JASCZI010060417">
    <property type="protein sequence ID" value="MED6130454.1"/>
    <property type="molecule type" value="Genomic_DNA"/>
</dbReference>
<feature type="signal peptide" evidence="4">
    <location>
        <begin position="1"/>
        <end position="23"/>
    </location>
</feature>